<dbReference type="InterPro" id="IPR005531">
    <property type="entry name" value="Asp23"/>
</dbReference>
<dbReference type="OrthoDB" id="1716040at2"/>
<comment type="caution">
    <text evidence="3">The sequence shown here is derived from an EMBL/GenBank/DDBJ whole genome shotgun (WGS) entry which is preliminary data.</text>
</comment>
<protein>
    <submittedName>
        <fullName evidence="3">Putative alkaline shock family protein YloU</fullName>
    </submittedName>
</protein>
<proteinExistence type="inferred from homology"/>
<reference evidence="3 4" key="1">
    <citation type="submission" date="2018-09" db="EMBL/GenBank/DDBJ databases">
        <title>Genomic Encyclopedia of Archaeal and Bacterial Type Strains, Phase II (KMG-II): from individual species to whole genera.</title>
        <authorList>
            <person name="Goeker M."/>
        </authorList>
    </citation>
    <scope>NUCLEOTIDE SEQUENCE [LARGE SCALE GENOMIC DNA]</scope>
    <source>
        <strain evidence="3 4">DSM 17008</strain>
    </source>
</reference>
<sequence>MSFFLRLLLIILAIANLAVAVLTIGAIFGLGSGQWITDFVVNADFSSTAGTIAIITAVVWLIFSIIALIAAVKFKKKRSGERIDMTMPTGKISVSMKTFKKIAYHNAMAEPGVKDVKMTGYHSPTDESVYMKLDIMVDGQAPLQTLSRNVQRSVKESIEKMTEVRVSDINISISDQISTTPMEESRVQ</sequence>
<evidence type="ECO:0000313" key="4">
    <source>
        <dbReference type="Proteomes" id="UP000285120"/>
    </source>
</evidence>
<keyword evidence="4" id="KW-1185">Reference proteome</keyword>
<keyword evidence="2" id="KW-0472">Membrane</keyword>
<organism evidence="3 4">
    <name type="scientific">Sinobaca qinghaiensis</name>
    <dbReference type="NCBI Taxonomy" id="342944"/>
    <lineage>
        <taxon>Bacteria</taxon>
        <taxon>Bacillati</taxon>
        <taxon>Bacillota</taxon>
        <taxon>Bacilli</taxon>
        <taxon>Bacillales</taxon>
        <taxon>Sporolactobacillaceae</taxon>
        <taxon>Sinobaca</taxon>
    </lineage>
</organism>
<gene>
    <name evidence="3" type="ORF">ATL39_1535</name>
</gene>
<comment type="similarity">
    <text evidence="1">Belongs to the asp23 family.</text>
</comment>
<evidence type="ECO:0000256" key="2">
    <source>
        <dbReference type="SAM" id="Phobius"/>
    </source>
</evidence>
<accession>A0A419V417</accession>
<dbReference type="EMBL" id="RAPK01000008">
    <property type="protein sequence ID" value="RKD73244.1"/>
    <property type="molecule type" value="Genomic_DNA"/>
</dbReference>
<dbReference type="AlphaFoldDB" id="A0A419V417"/>
<dbReference type="Proteomes" id="UP000285120">
    <property type="component" value="Unassembled WGS sequence"/>
</dbReference>
<dbReference type="RefSeq" id="WP_120192724.1">
    <property type="nucleotide sequence ID" value="NZ_RAPK01000008.1"/>
</dbReference>
<feature type="transmembrane region" description="Helical" evidence="2">
    <location>
        <begin position="50"/>
        <end position="72"/>
    </location>
</feature>
<dbReference type="NCBIfam" id="NF033218">
    <property type="entry name" value="anchor_AmaP"/>
    <property type="match status" value="1"/>
</dbReference>
<feature type="transmembrane region" description="Helical" evidence="2">
    <location>
        <begin position="7"/>
        <end position="30"/>
    </location>
</feature>
<name>A0A419V417_9BACL</name>
<evidence type="ECO:0000256" key="1">
    <source>
        <dbReference type="ARBA" id="ARBA00005721"/>
    </source>
</evidence>
<keyword evidence="2" id="KW-1133">Transmembrane helix</keyword>
<keyword evidence="2" id="KW-0812">Transmembrane</keyword>
<evidence type="ECO:0000313" key="3">
    <source>
        <dbReference type="EMBL" id="RKD73244.1"/>
    </source>
</evidence>
<dbReference type="Pfam" id="PF03780">
    <property type="entry name" value="Asp23"/>
    <property type="match status" value="1"/>
</dbReference>